<dbReference type="EMBL" id="JBHUEY010000001">
    <property type="protein sequence ID" value="MFD1782697.1"/>
    <property type="molecule type" value="Genomic_DNA"/>
</dbReference>
<proteinExistence type="predicted"/>
<evidence type="ECO:0000313" key="2">
    <source>
        <dbReference type="Proteomes" id="UP001597237"/>
    </source>
</evidence>
<dbReference type="RefSeq" id="WP_377282371.1">
    <property type="nucleotide sequence ID" value="NZ_JBHRSI010000006.1"/>
</dbReference>
<reference evidence="2" key="1">
    <citation type="journal article" date="2019" name="Int. J. Syst. Evol. Microbiol.">
        <title>The Global Catalogue of Microorganisms (GCM) 10K type strain sequencing project: providing services to taxonomists for standard genome sequencing and annotation.</title>
        <authorList>
            <consortium name="The Broad Institute Genomics Platform"/>
            <consortium name="The Broad Institute Genome Sequencing Center for Infectious Disease"/>
            <person name="Wu L."/>
            <person name="Ma J."/>
        </authorList>
    </citation>
    <scope>NUCLEOTIDE SEQUENCE [LARGE SCALE GENOMIC DNA]</scope>
    <source>
        <strain evidence="2">DFY28</strain>
    </source>
</reference>
<evidence type="ECO:0000313" key="1">
    <source>
        <dbReference type="EMBL" id="MFD1782697.1"/>
    </source>
</evidence>
<gene>
    <name evidence="1" type="ORF">ACFSC0_04770</name>
</gene>
<dbReference type="Gene3D" id="3.30.420.10">
    <property type="entry name" value="Ribonuclease H-like superfamily/Ribonuclease H"/>
    <property type="match status" value="1"/>
</dbReference>
<sequence>MIVERPMAEAVYIVTDIEADGPAPGRNSMLAFASVAVTADGEERGAFEAVLEPLPGAAPDPDTYAWFQTQPQALAAATRDPRPAEAVIADYVAWVRGFSGGRVFAAYPLAFDGLWLDHYLRRFTRHALVEGHYARDRLFDGSGLCLKSYAAAITGRPPWDCAPRDLPPDWFGGHSHTHRAIDDARGYAHLLGVLMRRGAERGWQASSRRDS</sequence>
<evidence type="ECO:0008006" key="3">
    <source>
        <dbReference type="Google" id="ProtNLM"/>
    </source>
</evidence>
<dbReference type="InterPro" id="IPR036397">
    <property type="entry name" value="RNaseH_sf"/>
</dbReference>
<accession>A0ABW4MXI6</accession>
<protein>
    <recommendedName>
        <fullName evidence="3">DNA polymerase III subunit epsilon</fullName>
    </recommendedName>
</protein>
<name>A0ABW4MXI6_9CAUL</name>
<dbReference type="InterPro" id="IPR012337">
    <property type="entry name" value="RNaseH-like_sf"/>
</dbReference>
<comment type="caution">
    <text evidence="1">The sequence shown here is derived from an EMBL/GenBank/DDBJ whole genome shotgun (WGS) entry which is preliminary data.</text>
</comment>
<dbReference type="Proteomes" id="UP001597237">
    <property type="component" value="Unassembled WGS sequence"/>
</dbReference>
<dbReference type="SUPFAM" id="SSF53098">
    <property type="entry name" value="Ribonuclease H-like"/>
    <property type="match status" value="1"/>
</dbReference>
<keyword evidence="2" id="KW-1185">Reference proteome</keyword>
<organism evidence="1 2">
    <name type="scientific">Phenylobacterium terrae</name>
    <dbReference type="NCBI Taxonomy" id="2665495"/>
    <lineage>
        <taxon>Bacteria</taxon>
        <taxon>Pseudomonadati</taxon>
        <taxon>Pseudomonadota</taxon>
        <taxon>Alphaproteobacteria</taxon>
        <taxon>Caulobacterales</taxon>
        <taxon>Caulobacteraceae</taxon>
        <taxon>Phenylobacterium</taxon>
    </lineage>
</organism>